<dbReference type="PROSITE" id="PS51257">
    <property type="entry name" value="PROKAR_LIPOPROTEIN"/>
    <property type="match status" value="1"/>
</dbReference>
<dbReference type="AlphaFoldDB" id="F2RGD6"/>
<dbReference type="STRING" id="953739.SVEN_6570"/>
<dbReference type="InterPro" id="IPR025326">
    <property type="entry name" value="DUF4232"/>
</dbReference>
<feature type="chain" id="PRO_5038856885" description="DUF4232 domain-containing protein" evidence="2">
    <location>
        <begin position="26"/>
        <end position="263"/>
    </location>
</feature>
<feature type="signal peptide" evidence="2">
    <location>
        <begin position="1"/>
        <end position="25"/>
    </location>
</feature>
<feature type="compositionally biased region" description="Gly residues" evidence="1">
    <location>
        <begin position="90"/>
        <end position="125"/>
    </location>
</feature>
<dbReference type="OrthoDB" id="3854042at2"/>
<dbReference type="Proteomes" id="UP000006854">
    <property type="component" value="Chromosome"/>
</dbReference>
<accession>F2RGD6</accession>
<reference evidence="4 5" key="1">
    <citation type="journal article" date="2011" name="BMC Genomics">
        <title>Genome-wide analysis of the role of GlnR in Streptomyces venezuelae provides new insights into global nitrogen regulation in actinomycetes.</title>
        <authorList>
            <person name="Pullan S.T."/>
            <person name="Bibb M.J."/>
            <person name="Merrick M."/>
        </authorList>
    </citation>
    <scope>NUCLEOTIDE SEQUENCE [LARGE SCALE GENOMIC DNA]</scope>
    <source>
        <strain evidence="4">ATCC 10712</strain>
    </source>
</reference>
<protein>
    <recommendedName>
        <fullName evidence="3">DUF4232 domain-containing protein</fullName>
    </recommendedName>
</protein>
<sequence length="263" mass="25368">MSGRLTRTRLLAATTVAVAALSLTACGGGDVKDEGAAVSSSSPAAPTASASRSAETPAATPTDGSATKPGEDAAGTSGGGSKNGSSTTGGSTGSGSTTGGKTGSSTSGGGKGTGSNGSSTGGSDDGNGPSRTPCGAKNTKTTATPVSRPLNHMLLTVTNTGSGLCELLNYPVARFGEAQSVPPVIEATRPQAVVTLAPGESGYAAVILSAADGSGTGGYTTSSLTIGFADDSTSTPRLSGKGVYVDSSLRVTYWQTSMDNALN</sequence>
<evidence type="ECO:0000313" key="5">
    <source>
        <dbReference type="Proteomes" id="UP000006854"/>
    </source>
</evidence>
<organism evidence="4 5">
    <name type="scientific">Streptomyces venezuelae (strain ATCC 10712 / CBS 650.69 / DSM 40230 / JCM 4526 / NBRC 13096 / PD 04745)</name>
    <dbReference type="NCBI Taxonomy" id="953739"/>
    <lineage>
        <taxon>Bacteria</taxon>
        <taxon>Bacillati</taxon>
        <taxon>Actinomycetota</taxon>
        <taxon>Actinomycetes</taxon>
        <taxon>Kitasatosporales</taxon>
        <taxon>Streptomycetaceae</taxon>
        <taxon>Streptomyces</taxon>
    </lineage>
</organism>
<proteinExistence type="predicted"/>
<feature type="compositionally biased region" description="Low complexity" evidence="1">
    <location>
        <begin position="36"/>
        <end position="62"/>
    </location>
</feature>
<feature type="region of interest" description="Disordered" evidence="1">
    <location>
        <begin position="26"/>
        <end position="147"/>
    </location>
</feature>
<dbReference type="GeneID" id="51867096"/>
<evidence type="ECO:0000259" key="3">
    <source>
        <dbReference type="Pfam" id="PF14016"/>
    </source>
</evidence>
<dbReference type="EMBL" id="FR845719">
    <property type="protein sequence ID" value="CCA59856.1"/>
    <property type="molecule type" value="Genomic_DNA"/>
</dbReference>
<evidence type="ECO:0000256" key="2">
    <source>
        <dbReference type="SAM" id="SignalP"/>
    </source>
</evidence>
<evidence type="ECO:0000256" key="1">
    <source>
        <dbReference type="SAM" id="MobiDB-lite"/>
    </source>
</evidence>
<dbReference type="eggNOG" id="ENOG5034B47">
    <property type="taxonomic scope" value="Bacteria"/>
</dbReference>
<dbReference type="KEGG" id="sve:SVEN_6570"/>
<keyword evidence="2" id="KW-0732">Signal</keyword>
<evidence type="ECO:0000313" key="4">
    <source>
        <dbReference type="EMBL" id="CCA59856.1"/>
    </source>
</evidence>
<name>F2RGD6_STRVP</name>
<dbReference type="PATRIC" id="fig|953739.5.peg.1788"/>
<dbReference type="Pfam" id="PF14016">
    <property type="entry name" value="DUF4232"/>
    <property type="match status" value="1"/>
</dbReference>
<gene>
    <name evidence="4" type="ordered locus">SVEN_6570</name>
</gene>
<keyword evidence="5" id="KW-1185">Reference proteome</keyword>
<dbReference type="RefSeq" id="WP_015037751.1">
    <property type="nucleotide sequence ID" value="NC_018750.1"/>
</dbReference>
<feature type="domain" description="DUF4232" evidence="3">
    <location>
        <begin position="134"/>
        <end position="255"/>
    </location>
</feature>
<dbReference type="HOGENOM" id="CLU_097181_0_0_11"/>